<keyword evidence="8" id="KW-1185">Reference proteome</keyword>
<proteinExistence type="inferred from homology"/>
<feature type="compositionally biased region" description="Low complexity" evidence="5">
    <location>
        <begin position="61"/>
        <end position="73"/>
    </location>
</feature>
<dbReference type="OrthoDB" id="1924577at2759"/>
<feature type="coiled-coil region" evidence="4">
    <location>
        <begin position="246"/>
        <end position="288"/>
    </location>
</feature>
<keyword evidence="4" id="KW-0175">Coiled coil</keyword>
<protein>
    <recommendedName>
        <fullName evidence="6">Sas10 C-terminal domain-containing protein</fullName>
    </recommendedName>
</protein>
<keyword evidence="3" id="KW-0539">Nucleus</keyword>
<dbReference type="GO" id="GO:0032040">
    <property type="term" value="C:small-subunit processome"/>
    <property type="evidence" value="ECO:0007669"/>
    <property type="project" value="EnsemblFungi"/>
</dbReference>
<accession>A0A1E4THR0</accession>
<organism evidence="7 8">
    <name type="scientific">Tortispora caseinolytica NRRL Y-17796</name>
    <dbReference type="NCBI Taxonomy" id="767744"/>
    <lineage>
        <taxon>Eukaryota</taxon>
        <taxon>Fungi</taxon>
        <taxon>Dikarya</taxon>
        <taxon>Ascomycota</taxon>
        <taxon>Saccharomycotina</taxon>
        <taxon>Trigonopsidomycetes</taxon>
        <taxon>Trigonopsidales</taxon>
        <taxon>Trigonopsidaceae</taxon>
        <taxon>Tortispora</taxon>
    </lineage>
</organism>
<feature type="compositionally biased region" description="Acidic residues" evidence="5">
    <location>
        <begin position="49"/>
        <end position="60"/>
    </location>
</feature>
<evidence type="ECO:0000259" key="6">
    <source>
        <dbReference type="Pfam" id="PF09368"/>
    </source>
</evidence>
<dbReference type="PANTHER" id="PTHR13237:SF8">
    <property type="entry name" value="SOMETHING ABOUT SILENCING PROTEIN 10"/>
    <property type="match status" value="1"/>
</dbReference>
<evidence type="ECO:0000313" key="7">
    <source>
        <dbReference type="EMBL" id="ODV91292.1"/>
    </source>
</evidence>
<evidence type="ECO:0000256" key="5">
    <source>
        <dbReference type="SAM" id="MobiDB-lite"/>
    </source>
</evidence>
<dbReference type="GO" id="GO:0000447">
    <property type="term" value="P:endonucleolytic cleavage in ITS1 to separate SSU-rRNA from 5.8S rRNA and LSU-rRNA from tricistronic rRNA transcript (SSU-rRNA, 5.8S rRNA, LSU-rRNA)"/>
    <property type="evidence" value="ECO:0007669"/>
    <property type="project" value="EnsemblFungi"/>
</dbReference>
<evidence type="ECO:0000256" key="2">
    <source>
        <dbReference type="ARBA" id="ARBA00010979"/>
    </source>
</evidence>
<dbReference type="Proteomes" id="UP000095023">
    <property type="component" value="Unassembled WGS sequence"/>
</dbReference>
<sequence>MADENWIDDEVDSFHRQDDQILLNTAPVYKDDERLDDDEVLGLPVAGSDESDVSESEISDASDASEVSDASKASSEEKPRKKIQKSVLDDIDVDHWGASKSSYYDADEVDSESDAELEEQTALKLRRQQLSELNEDDFYDGEFNVEDAAPAAFTAETSSAAAKETKFLVRDFKRLTPLLKQLTATEPESDKCKALTLYMGTVTTYFLLISENPLRNLKSHPIMDALVQCRRLFSFYDSMMEQETVEESKNDMLVEAADESEEIEEEISEEIEEELSEEIEEYSESMEDSDVPEEFIDDTAQKKKAKKITVASLGNDYGDDEDVDEEEKQKRKRSLRFYTSKISQRERRTDALVHGDDDVPYAERDNRSDRLNELAQQRGVDPVSEREALGGDNSDEEMADESQQGKQKLRKQRRKEAHEAALLAARDGKLGELAQTVGEDGKRAIDYQILKNKGLTPKRKKENRNSRVKKRVQYNKAQKRLRSQQQVYKTPETAYQGELTGIKKNISRATKFRD</sequence>
<dbReference type="PANTHER" id="PTHR13237">
    <property type="entry name" value="SOMETHING ABOUT SILENCING PROTEIN 10-RELATED"/>
    <property type="match status" value="1"/>
</dbReference>
<dbReference type="AlphaFoldDB" id="A0A1E4THR0"/>
<dbReference type="GO" id="GO:0000480">
    <property type="term" value="P:endonucleolytic cleavage in 5'-ETS of tricistronic rRNA transcript (SSU-rRNA, 5.8S rRNA, LSU-rRNA)"/>
    <property type="evidence" value="ECO:0007669"/>
    <property type="project" value="EnsemblFungi"/>
</dbReference>
<dbReference type="EMBL" id="KV453842">
    <property type="protein sequence ID" value="ODV91292.1"/>
    <property type="molecule type" value="Genomic_DNA"/>
</dbReference>
<evidence type="ECO:0000313" key="8">
    <source>
        <dbReference type="Proteomes" id="UP000095023"/>
    </source>
</evidence>
<dbReference type="GO" id="GO:0000472">
    <property type="term" value="P:endonucleolytic cleavage to generate mature 5'-end of SSU-rRNA from (SSU-rRNA, 5.8S rRNA, LSU-rRNA)"/>
    <property type="evidence" value="ECO:0007669"/>
    <property type="project" value="EnsemblFungi"/>
</dbReference>
<feature type="compositionally biased region" description="Acidic residues" evidence="5">
    <location>
        <begin position="317"/>
        <end position="326"/>
    </location>
</feature>
<feature type="domain" description="Sas10 C-terminal" evidence="6">
    <location>
        <begin position="439"/>
        <end position="512"/>
    </location>
</feature>
<comment type="subcellular location">
    <subcellularLocation>
        <location evidence="1">Nucleus</location>
    </subcellularLocation>
</comment>
<gene>
    <name evidence="7" type="ORF">CANCADRAFT_3003</name>
</gene>
<name>A0A1E4THR0_9ASCO</name>
<evidence type="ECO:0000256" key="4">
    <source>
        <dbReference type="SAM" id="Coils"/>
    </source>
</evidence>
<feature type="region of interest" description="Disordered" evidence="5">
    <location>
        <begin position="311"/>
        <end position="418"/>
    </location>
</feature>
<reference evidence="8" key="1">
    <citation type="submission" date="2016-02" db="EMBL/GenBank/DDBJ databases">
        <title>Comparative genomics of biotechnologically important yeasts.</title>
        <authorList>
            <consortium name="DOE Joint Genome Institute"/>
            <person name="Riley R."/>
            <person name="Haridas S."/>
            <person name="Wolfe K.H."/>
            <person name="Lopes M.R."/>
            <person name="Hittinger C.T."/>
            <person name="Goker M."/>
            <person name="Salamov A."/>
            <person name="Wisecaver J."/>
            <person name="Long T.M."/>
            <person name="Aerts A.L."/>
            <person name="Barry K."/>
            <person name="Choi C."/>
            <person name="Clum A."/>
            <person name="Coughlan A.Y."/>
            <person name="Deshpande S."/>
            <person name="Douglass A.P."/>
            <person name="Hanson S.J."/>
            <person name="Klenk H.-P."/>
            <person name="Labutti K."/>
            <person name="Lapidus A."/>
            <person name="Lindquist E."/>
            <person name="Lipzen A."/>
            <person name="Meier-Kolthoff J.P."/>
            <person name="Ohm R.A."/>
            <person name="Otillar R.P."/>
            <person name="Pangilinan J."/>
            <person name="Peng Y."/>
            <person name="Rokas A."/>
            <person name="Rosa C.A."/>
            <person name="Scheuner C."/>
            <person name="Sibirny A.A."/>
            <person name="Slot J.C."/>
            <person name="Stielow J.B."/>
            <person name="Sun H."/>
            <person name="Kurtzman C.P."/>
            <person name="Blackwell M."/>
            <person name="Jeffries T.W."/>
            <person name="Grigoriev I.V."/>
        </authorList>
    </citation>
    <scope>NUCLEOTIDE SEQUENCE [LARGE SCALE GENOMIC DNA]</scope>
    <source>
        <strain evidence="8">NRRL Y-17796</strain>
    </source>
</reference>
<dbReference type="GO" id="GO:0042802">
    <property type="term" value="F:identical protein binding"/>
    <property type="evidence" value="ECO:0007669"/>
    <property type="project" value="EnsemblFungi"/>
</dbReference>
<evidence type="ECO:0000256" key="3">
    <source>
        <dbReference type="ARBA" id="ARBA00023242"/>
    </source>
</evidence>
<evidence type="ECO:0000256" key="1">
    <source>
        <dbReference type="ARBA" id="ARBA00004123"/>
    </source>
</evidence>
<dbReference type="InterPro" id="IPR018972">
    <property type="entry name" value="Sas10_C_dom"/>
</dbReference>
<feature type="region of interest" description="Disordered" evidence="5">
    <location>
        <begin position="33"/>
        <end position="86"/>
    </location>
</feature>
<feature type="compositionally biased region" description="Basic and acidic residues" evidence="5">
    <location>
        <begin position="343"/>
        <end position="372"/>
    </location>
</feature>
<dbReference type="Pfam" id="PF09368">
    <property type="entry name" value="Sas10"/>
    <property type="match status" value="1"/>
</dbReference>
<comment type="similarity">
    <text evidence="2">Belongs to the SAS10 family.</text>
</comment>